<evidence type="ECO:0000256" key="1">
    <source>
        <dbReference type="SAM" id="SignalP"/>
    </source>
</evidence>
<dbReference type="EMBL" id="CP047593">
    <property type="protein sequence ID" value="QHI69406.1"/>
    <property type="molecule type" value="Genomic_DNA"/>
</dbReference>
<feature type="chain" id="PRO_5026933491" description="LamG domain-containing protein" evidence="1">
    <location>
        <begin position="21"/>
        <end position="601"/>
    </location>
</feature>
<dbReference type="RefSeq" id="WP_160628588.1">
    <property type="nucleotide sequence ID" value="NZ_CP047593.1"/>
</dbReference>
<evidence type="ECO:0000313" key="2">
    <source>
        <dbReference type="EMBL" id="QHI69406.1"/>
    </source>
</evidence>
<keyword evidence="3" id="KW-1185">Reference proteome</keyword>
<protein>
    <recommendedName>
        <fullName evidence="4">LamG domain-containing protein</fullName>
    </recommendedName>
</protein>
<accession>A0A6P1MCS9</accession>
<proteinExistence type="predicted"/>
<feature type="signal peptide" evidence="1">
    <location>
        <begin position="1"/>
        <end position="20"/>
    </location>
</feature>
<name>A0A6P1MCS9_9BACT</name>
<dbReference type="InterPro" id="IPR013320">
    <property type="entry name" value="ConA-like_dom_sf"/>
</dbReference>
<evidence type="ECO:0000313" key="3">
    <source>
        <dbReference type="Proteomes" id="UP000464954"/>
    </source>
</evidence>
<keyword evidence="1" id="KW-0732">Signal</keyword>
<gene>
    <name evidence="2" type="ORF">GT409_08050</name>
</gene>
<sequence>MRRLYTCLLVGLLAVSSASAALVAHWDFSDGTYNDKAGSLDGAANGSVAIVDSGSLHFAKAVQTGSAKGTDYLNVGDLGTLGIYTNSFTVSLWIHHASSLTTDEFWDSMSGSSSVGYEGIAASVRASNASDANKVYMNVGDGSTAKALLKNAQVSDGAWHWVVVRYDAGTGELKYFEDGVHIAGEDEVKYGCSLVREDGRDLWLGDGFGGMIGDVRIYDTALSFTENGEGAVVGGELYGLYGSPLVAHWDFSDGTYEDQAGSLDGTANGSVSIVDSGSPYFAKAVQTGSTKGTDYLNVGDLGTLGIYTNSFTVSLWVNHASSSTTDEFWDSLSGTSTSGYEGIKGSIRAYNVSNADKVYMNVGNGSTTMALLKGAVVSDGEWHWLVIRYDSETGELKYFEDSVHIVAEDEINGSCSLVQEAGRNLWLGDGFGGMIGDVRIYNKALSFTTDENNELVGGDLYEIYTGSEEDAVDFSGWLNMYPTLGTSTNYTDDPDADGMNNLLEYALGGIPTDSDAVDVLPTSFAESNWMLYVYNRRLDASSRQLSYSVVSGADLTLEAMTNATEEIGSSVIDAGFEVVTNRVPMDLEPRQFVTLKIEVAE</sequence>
<dbReference type="Gene3D" id="2.60.120.200">
    <property type="match status" value="2"/>
</dbReference>
<organism evidence="2 3">
    <name type="scientific">Tichowtungia aerotolerans</name>
    <dbReference type="NCBI Taxonomy" id="2697043"/>
    <lineage>
        <taxon>Bacteria</taxon>
        <taxon>Pseudomonadati</taxon>
        <taxon>Kiritimatiellota</taxon>
        <taxon>Tichowtungiia</taxon>
        <taxon>Tichowtungiales</taxon>
        <taxon>Tichowtungiaceae</taxon>
        <taxon>Tichowtungia</taxon>
    </lineage>
</organism>
<dbReference type="Pfam" id="PF13385">
    <property type="entry name" value="Laminin_G_3"/>
    <property type="match status" value="2"/>
</dbReference>
<reference evidence="2 3" key="1">
    <citation type="submission" date="2020-01" db="EMBL/GenBank/DDBJ databases">
        <title>Ponticoccus aerotolerans gen. nov., sp. nov., an anaerobic bacterium and proposal of Ponticoccusceae fam. nov., Ponticoccusles ord. nov. and Ponticoccuse classis nov. in the phylum Kiritimatiellaeota.</title>
        <authorList>
            <person name="Zhou L.Y."/>
            <person name="Du Z.J."/>
        </authorList>
    </citation>
    <scope>NUCLEOTIDE SEQUENCE [LARGE SCALE GENOMIC DNA]</scope>
    <source>
        <strain evidence="2 3">S-5007</strain>
    </source>
</reference>
<evidence type="ECO:0008006" key="4">
    <source>
        <dbReference type="Google" id="ProtNLM"/>
    </source>
</evidence>
<dbReference type="AlphaFoldDB" id="A0A6P1MCS9"/>
<dbReference type="Proteomes" id="UP000464954">
    <property type="component" value="Chromosome"/>
</dbReference>
<dbReference type="KEGG" id="taer:GT409_08050"/>
<dbReference type="SUPFAM" id="SSF49899">
    <property type="entry name" value="Concanavalin A-like lectins/glucanases"/>
    <property type="match status" value="2"/>
</dbReference>